<dbReference type="PANTHER" id="PTHR33202:SF7">
    <property type="entry name" value="FERRIC UPTAKE REGULATION PROTEIN"/>
    <property type="match status" value="1"/>
</dbReference>
<proteinExistence type="predicted"/>
<dbReference type="PATRIC" id="fig|1193502.14.peg.180"/>
<name>A0A1D7TG39_9BACT</name>
<evidence type="ECO:0000256" key="1">
    <source>
        <dbReference type="PIRSR" id="PIRSR602481-1"/>
    </source>
</evidence>
<dbReference type="GO" id="GO:0008270">
    <property type="term" value="F:zinc ion binding"/>
    <property type="evidence" value="ECO:0007669"/>
    <property type="project" value="TreeGrafter"/>
</dbReference>
<dbReference type="STRING" id="1193502.SHALO_0176"/>
<dbReference type="Gene3D" id="1.10.10.10">
    <property type="entry name" value="Winged helix-like DNA-binding domain superfamily/Winged helix DNA-binding domain"/>
    <property type="match status" value="1"/>
</dbReference>
<dbReference type="KEGG" id="shal:SHALO_0176"/>
<organism evidence="2 3">
    <name type="scientific">Sulfurospirillum halorespirans DSM 13726</name>
    <dbReference type="NCBI Taxonomy" id="1193502"/>
    <lineage>
        <taxon>Bacteria</taxon>
        <taxon>Pseudomonadati</taxon>
        <taxon>Campylobacterota</taxon>
        <taxon>Epsilonproteobacteria</taxon>
        <taxon>Campylobacterales</taxon>
        <taxon>Sulfurospirillaceae</taxon>
        <taxon>Sulfurospirillum</taxon>
    </lineage>
</organism>
<gene>
    <name evidence="2" type="ORF">SHALO_0176</name>
</gene>
<dbReference type="GO" id="GO:0000976">
    <property type="term" value="F:transcription cis-regulatory region binding"/>
    <property type="evidence" value="ECO:0007669"/>
    <property type="project" value="TreeGrafter"/>
</dbReference>
<dbReference type="Pfam" id="PF01475">
    <property type="entry name" value="FUR"/>
    <property type="match status" value="1"/>
</dbReference>
<dbReference type="GO" id="GO:0045892">
    <property type="term" value="P:negative regulation of DNA-templated transcription"/>
    <property type="evidence" value="ECO:0007669"/>
    <property type="project" value="TreeGrafter"/>
</dbReference>
<dbReference type="SUPFAM" id="SSF46785">
    <property type="entry name" value="Winged helix' DNA-binding domain"/>
    <property type="match status" value="1"/>
</dbReference>
<dbReference type="GO" id="GO:0003700">
    <property type="term" value="F:DNA-binding transcription factor activity"/>
    <property type="evidence" value="ECO:0007669"/>
    <property type="project" value="InterPro"/>
</dbReference>
<comment type="cofactor">
    <cofactor evidence="1">
        <name>Zn(2+)</name>
        <dbReference type="ChEBI" id="CHEBI:29105"/>
    </cofactor>
    <text evidence="1">Binds 1 zinc ion per subunit.</text>
</comment>
<feature type="binding site" evidence="1">
    <location>
        <position position="89"/>
    </location>
    <ligand>
        <name>Zn(2+)</name>
        <dbReference type="ChEBI" id="CHEBI:29105"/>
    </ligand>
</feature>
<evidence type="ECO:0000313" key="3">
    <source>
        <dbReference type="Proteomes" id="UP000094609"/>
    </source>
</evidence>
<feature type="binding site" evidence="1">
    <location>
        <position position="92"/>
    </location>
    <ligand>
        <name>Zn(2+)</name>
        <dbReference type="ChEBI" id="CHEBI:29105"/>
    </ligand>
</feature>
<dbReference type="AlphaFoldDB" id="A0A1D7TG39"/>
<dbReference type="Proteomes" id="UP000094609">
    <property type="component" value="Chromosome"/>
</dbReference>
<protein>
    <submittedName>
        <fullName evidence="2">Peroxide stress regulator / ferric uptake regulation protein</fullName>
    </submittedName>
</protein>
<dbReference type="EMBL" id="CP017111">
    <property type="protein sequence ID" value="AOO63973.1"/>
    <property type="molecule type" value="Genomic_DNA"/>
</dbReference>
<dbReference type="RefSeq" id="WP_069476966.1">
    <property type="nucleotide sequence ID" value="NZ_CP017111.1"/>
</dbReference>
<dbReference type="InterPro" id="IPR036390">
    <property type="entry name" value="WH_DNA-bd_sf"/>
</dbReference>
<evidence type="ECO:0000313" key="2">
    <source>
        <dbReference type="EMBL" id="AOO63973.1"/>
    </source>
</evidence>
<accession>A0A1D7TG39</accession>
<dbReference type="GO" id="GO:1900376">
    <property type="term" value="P:regulation of secondary metabolite biosynthetic process"/>
    <property type="evidence" value="ECO:0007669"/>
    <property type="project" value="TreeGrafter"/>
</dbReference>
<keyword evidence="3" id="KW-1185">Reference proteome</keyword>
<dbReference type="InterPro" id="IPR036388">
    <property type="entry name" value="WH-like_DNA-bd_sf"/>
</dbReference>
<reference evidence="3" key="1">
    <citation type="submission" date="2016-08" db="EMBL/GenBank/DDBJ databases">
        <title>Complete genome sequence of the organohalide-respiring Epsilonproteobacterium Sulfurospirillum halorespirans.</title>
        <authorList>
            <person name="Goris T."/>
            <person name="Zimmermann J."/>
            <person name="Schenz B."/>
            <person name="Lemos M."/>
            <person name="Hackermueller J."/>
            <person name="Diekert G."/>
        </authorList>
    </citation>
    <scope>NUCLEOTIDE SEQUENCE [LARGE SCALE GENOMIC DNA]</scope>
    <source>
        <strain>DSM 13726</strain>
        <strain evidence="3">PCE-M2</strain>
    </source>
</reference>
<sequence length="123" mass="14152">MSEQLQNVFQEYDIKFTTARASILEVLKVANSPLSYEQIKEKMSVTMDKATFYRNIAKFEELGMVHKFESDDRKWYFELSSTTHAHFICEQCHKITCMNVDIGNVEGEVTSIVLKGTCKACHS</sequence>
<keyword evidence="1" id="KW-0479">Metal-binding</keyword>
<dbReference type="InterPro" id="IPR002481">
    <property type="entry name" value="FUR"/>
</dbReference>
<dbReference type="PANTHER" id="PTHR33202">
    <property type="entry name" value="ZINC UPTAKE REGULATION PROTEIN"/>
    <property type="match status" value="1"/>
</dbReference>
<keyword evidence="1" id="KW-0862">Zinc</keyword>